<protein>
    <submittedName>
        <fullName evidence="2">Reverse transcriptase domain-containing protein</fullName>
    </submittedName>
</protein>
<evidence type="ECO:0000313" key="1">
    <source>
        <dbReference type="Proteomes" id="UP000050761"/>
    </source>
</evidence>
<dbReference type="WBParaSite" id="HPBE_0000904701-mRNA-1">
    <property type="protein sequence ID" value="HPBE_0000904701-mRNA-1"/>
    <property type="gene ID" value="HPBE_0000904701"/>
</dbReference>
<dbReference type="Proteomes" id="UP000050761">
    <property type="component" value="Unassembled WGS sequence"/>
</dbReference>
<keyword evidence="1" id="KW-1185">Reference proteome</keyword>
<proteinExistence type="predicted"/>
<reference evidence="2" key="1">
    <citation type="submission" date="2019-09" db="UniProtKB">
        <authorList>
            <consortium name="WormBaseParasite"/>
        </authorList>
    </citation>
    <scope>IDENTIFICATION</scope>
</reference>
<name>A0A183FNH2_HELPZ</name>
<organism evidence="1 2">
    <name type="scientific">Heligmosomoides polygyrus</name>
    <name type="common">Parasitic roundworm</name>
    <dbReference type="NCBI Taxonomy" id="6339"/>
    <lineage>
        <taxon>Eukaryota</taxon>
        <taxon>Metazoa</taxon>
        <taxon>Ecdysozoa</taxon>
        <taxon>Nematoda</taxon>
        <taxon>Chromadorea</taxon>
        <taxon>Rhabditida</taxon>
        <taxon>Rhabditina</taxon>
        <taxon>Rhabditomorpha</taxon>
        <taxon>Strongyloidea</taxon>
        <taxon>Heligmosomidae</taxon>
        <taxon>Heligmosomoides</taxon>
    </lineage>
</organism>
<evidence type="ECO:0000313" key="2">
    <source>
        <dbReference type="WBParaSite" id="HPBE_0000904701-mRNA-1"/>
    </source>
</evidence>
<accession>A0A183FNH2</accession>
<sequence>LENAFDRVPHEVIWYALRLCGVPDELIESSTKKSDLRVGGHSLDIPRNPFGDGSRPADVCLHYLAGPPNFLRIGPCDSALIFEHRRSRVTPSIALSIPGCASLITCSSRFRIAQV</sequence>
<dbReference type="AlphaFoldDB" id="A0A183FNH2"/>